<dbReference type="PANTHER" id="PTHR43330:SF27">
    <property type="entry name" value="METHIONINE AMINOPEPTIDASE"/>
    <property type="match status" value="1"/>
</dbReference>
<dbReference type="Gene3D" id="3.90.230.10">
    <property type="entry name" value="Creatinase/methionine aminopeptidase superfamily"/>
    <property type="match status" value="1"/>
</dbReference>
<feature type="binding site" evidence="6">
    <location>
        <position position="247"/>
    </location>
    <ligand>
        <name>a divalent metal cation</name>
        <dbReference type="ChEBI" id="CHEBI:60240"/>
        <label>2</label>
        <note>catalytic</note>
    </ligand>
</feature>
<evidence type="ECO:0000259" key="8">
    <source>
        <dbReference type="Pfam" id="PF00557"/>
    </source>
</evidence>
<dbReference type="InterPro" id="IPR000994">
    <property type="entry name" value="Pept_M24"/>
</dbReference>
<comment type="catalytic activity">
    <reaction evidence="6 7">
        <text>Release of N-terminal amino acids, preferentially methionine, from peptides and arylamides.</text>
        <dbReference type="EC" id="3.4.11.18"/>
    </reaction>
</comment>
<dbReference type="SUPFAM" id="SSF55920">
    <property type="entry name" value="Creatinase/aminopeptidase"/>
    <property type="match status" value="1"/>
</dbReference>
<proteinExistence type="inferred from homology"/>
<dbReference type="EC" id="3.4.11.18" evidence="6 7"/>
<feature type="domain" description="Peptidase M24" evidence="8">
    <location>
        <begin position="21"/>
        <end position="254"/>
    </location>
</feature>
<comment type="subunit">
    <text evidence="6">Monomer.</text>
</comment>
<feature type="binding site" evidence="6">
    <location>
        <position position="183"/>
    </location>
    <ligand>
        <name>a divalent metal cation</name>
        <dbReference type="ChEBI" id="CHEBI:60240"/>
        <label>2</label>
        <note>catalytic</note>
    </ligand>
</feature>
<dbReference type="PRINTS" id="PR00599">
    <property type="entry name" value="MAPEPTIDASE"/>
</dbReference>
<evidence type="ECO:0000313" key="9">
    <source>
        <dbReference type="EMBL" id="OEG71603.1"/>
    </source>
</evidence>
<dbReference type="HAMAP" id="MF_01974">
    <property type="entry name" value="MetAP_1"/>
    <property type="match status" value="1"/>
</dbReference>
<organism evidence="9 10">
    <name type="scientific">Endomicrobium trichonymphae</name>
    <dbReference type="NCBI Taxonomy" id="1408204"/>
    <lineage>
        <taxon>Bacteria</taxon>
        <taxon>Pseudomonadati</taxon>
        <taxon>Elusimicrobiota</taxon>
        <taxon>Endomicrobiia</taxon>
        <taxon>Endomicrobiales</taxon>
        <taxon>Endomicrobiaceae</taxon>
        <taxon>Candidatus Endomicrobiellum</taxon>
    </lineage>
</organism>
<evidence type="ECO:0000256" key="7">
    <source>
        <dbReference type="RuleBase" id="RU003653"/>
    </source>
</evidence>
<reference evidence="9 10" key="1">
    <citation type="submission" date="2015-11" db="EMBL/GenBank/DDBJ databases">
        <title>Evidence for parallel genomic evolution in an endosymbiosis of termite gut flagellates.</title>
        <authorList>
            <person name="Zheng H."/>
        </authorList>
    </citation>
    <scope>NUCLEOTIDE SEQUENCE [LARGE SCALE GENOMIC DNA]</scope>
    <source>
        <strain evidence="9 10">CET450</strain>
    </source>
</reference>
<evidence type="ECO:0000256" key="5">
    <source>
        <dbReference type="ARBA" id="ARBA00022801"/>
    </source>
</evidence>
<evidence type="ECO:0000256" key="4">
    <source>
        <dbReference type="ARBA" id="ARBA00022723"/>
    </source>
</evidence>
<comment type="cofactor">
    <cofactor evidence="6">
        <name>Co(2+)</name>
        <dbReference type="ChEBI" id="CHEBI:48828"/>
    </cofactor>
    <cofactor evidence="6">
        <name>Zn(2+)</name>
        <dbReference type="ChEBI" id="CHEBI:29105"/>
    </cofactor>
    <cofactor evidence="6">
        <name>Mn(2+)</name>
        <dbReference type="ChEBI" id="CHEBI:29035"/>
    </cofactor>
    <cofactor evidence="6">
        <name>Fe(2+)</name>
        <dbReference type="ChEBI" id="CHEBI:29033"/>
    </cofactor>
    <text evidence="6">Binds 2 divalent metal cations per subunit. Has a high-affinity and a low affinity metal-binding site. The true nature of the physiological cofactor is under debate. The enzyme is active with cobalt, zinc, manganese or divalent iron ions. Most likely, methionine aminopeptidases function as mononuclear Fe(2+)-metalloproteases under physiological conditions, and the catalytically relevant metal-binding site has been assigned to the histidine-containing high-affinity site.</text>
</comment>
<comment type="similarity">
    <text evidence="6">Belongs to the peptidase M24A family. Methionine aminopeptidase type 1 subfamily.</text>
</comment>
<feature type="binding site" evidence="6">
    <location>
        <position position="91"/>
    </location>
    <ligand>
        <name>substrate</name>
    </ligand>
</feature>
<feature type="binding site" evidence="6">
    <location>
        <position position="247"/>
    </location>
    <ligand>
        <name>a divalent metal cation</name>
        <dbReference type="ChEBI" id="CHEBI:60240"/>
        <label>1</label>
    </ligand>
</feature>
<dbReference type="GO" id="GO:0070006">
    <property type="term" value="F:metalloaminopeptidase activity"/>
    <property type="evidence" value="ECO:0007669"/>
    <property type="project" value="UniProtKB-UniRule"/>
</dbReference>
<dbReference type="GO" id="GO:0006508">
    <property type="term" value="P:proteolysis"/>
    <property type="evidence" value="ECO:0007669"/>
    <property type="project" value="UniProtKB-KW"/>
</dbReference>
<evidence type="ECO:0000256" key="3">
    <source>
        <dbReference type="ARBA" id="ARBA00022670"/>
    </source>
</evidence>
<dbReference type="PANTHER" id="PTHR43330">
    <property type="entry name" value="METHIONINE AMINOPEPTIDASE"/>
    <property type="match status" value="1"/>
</dbReference>
<keyword evidence="3 6" id="KW-0645">Protease</keyword>
<keyword evidence="5 6" id="KW-0378">Hydrolase</keyword>
<evidence type="ECO:0000256" key="6">
    <source>
        <dbReference type="HAMAP-Rule" id="MF_01974"/>
    </source>
</evidence>
<feature type="binding site" evidence="6">
    <location>
        <position position="120"/>
    </location>
    <ligand>
        <name>a divalent metal cation</name>
        <dbReference type="ChEBI" id="CHEBI:60240"/>
        <label>2</label>
        <note>catalytic</note>
    </ligand>
</feature>
<gene>
    <name evidence="6" type="primary">map</name>
    <name evidence="9" type="ORF">ATZ36_13795</name>
</gene>
<feature type="binding site" evidence="6">
    <location>
        <position position="216"/>
    </location>
    <ligand>
        <name>a divalent metal cation</name>
        <dbReference type="ChEBI" id="CHEBI:60240"/>
        <label>2</label>
        <note>catalytic</note>
    </ligand>
</feature>
<dbReference type="Proteomes" id="UP000095237">
    <property type="component" value="Unassembled WGS sequence"/>
</dbReference>
<dbReference type="InterPro" id="IPR002467">
    <property type="entry name" value="Pept_M24A_MAP1"/>
</dbReference>
<name>A0A1E5INA4_ENDTX</name>
<dbReference type="PROSITE" id="PS00680">
    <property type="entry name" value="MAP_1"/>
    <property type="match status" value="1"/>
</dbReference>
<dbReference type="CDD" id="cd01086">
    <property type="entry name" value="MetAP1"/>
    <property type="match status" value="1"/>
</dbReference>
<dbReference type="GO" id="GO:0046872">
    <property type="term" value="F:metal ion binding"/>
    <property type="evidence" value="ECO:0007669"/>
    <property type="project" value="UniProtKB-UniRule"/>
</dbReference>
<comment type="caution">
    <text evidence="9">The sequence shown here is derived from an EMBL/GenBank/DDBJ whole genome shotgun (WGS) entry which is preliminary data.</text>
</comment>
<evidence type="ECO:0000256" key="1">
    <source>
        <dbReference type="ARBA" id="ARBA00002521"/>
    </source>
</evidence>
<dbReference type="InterPro" id="IPR036005">
    <property type="entry name" value="Creatinase/aminopeptidase-like"/>
</dbReference>
<feature type="binding site" evidence="6">
    <location>
        <position position="190"/>
    </location>
    <ligand>
        <name>substrate</name>
    </ligand>
</feature>
<keyword evidence="2 6" id="KW-0031">Aminopeptidase</keyword>
<dbReference type="EMBL" id="LNVX01000151">
    <property type="protein sequence ID" value="OEG71603.1"/>
    <property type="molecule type" value="Genomic_DNA"/>
</dbReference>
<dbReference type="AlphaFoldDB" id="A0A1E5INA4"/>
<accession>A0A1E5INA4</accession>
<dbReference type="GO" id="GO:0005829">
    <property type="term" value="C:cytosol"/>
    <property type="evidence" value="ECO:0007669"/>
    <property type="project" value="TreeGrafter"/>
</dbReference>
<evidence type="ECO:0000256" key="2">
    <source>
        <dbReference type="ARBA" id="ARBA00022438"/>
    </source>
</evidence>
<dbReference type="NCBIfam" id="TIGR00500">
    <property type="entry name" value="met_pdase_I"/>
    <property type="match status" value="1"/>
</dbReference>
<dbReference type="Pfam" id="PF00557">
    <property type="entry name" value="Peptidase_M24"/>
    <property type="match status" value="1"/>
</dbReference>
<feature type="binding site" evidence="6">
    <location>
        <position position="120"/>
    </location>
    <ligand>
        <name>a divalent metal cation</name>
        <dbReference type="ChEBI" id="CHEBI:60240"/>
        <label>1</label>
    </ligand>
</feature>
<evidence type="ECO:0000313" key="10">
    <source>
        <dbReference type="Proteomes" id="UP000095237"/>
    </source>
</evidence>
<dbReference type="GO" id="GO:0004239">
    <property type="term" value="F:initiator methionyl aminopeptidase activity"/>
    <property type="evidence" value="ECO:0007669"/>
    <property type="project" value="UniProtKB-UniRule"/>
</dbReference>
<keyword evidence="10" id="KW-1185">Reference proteome</keyword>
<sequence length="263" mass="28264">MDDKLFFKKQNIELKTAEEIEKMRTAGRVVGEILQKLSEIITPGITTKDIDIFSERYIKSLKMVPAFLGVKGVSCPFPASACVSVNDEVVHGIPNTSHVLKSGDIVSVDMGVIYEGYYGDAAMTYAVGGISVAAAKLLKVTELSLQKGIKQALSGKRLGDISYAVQKTAEDAGFSVVRDFVGHGIGRSLHEDPQIPNFGRAGTGIKLLPGMVLAIEPMVNAGNYEVCMVDDNWTVVTKDGGLSAHFEHTVAITENGCEILTKV</sequence>
<feature type="binding site" evidence="6">
    <location>
        <position position="109"/>
    </location>
    <ligand>
        <name>a divalent metal cation</name>
        <dbReference type="ChEBI" id="CHEBI:60240"/>
        <label>1</label>
    </ligand>
</feature>
<dbReference type="InterPro" id="IPR001714">
    <property type="entry name" value="Pept_M24_MAP"/>
</dbReference>
<protein>
    <recommendedName>
        <fullName evidence="6 7">Methionine aminopeptidase</fullName>
        <shortName evidence="6">MAP</shortName>
        <shortName evidence="6">MetAP</shortName>
        <ecNumber evidence="6 7">3.4.11.18</ecNumber>
    </recommendedName>
    <alternativeName>
        <fullName evidence="6">Peptidase M</fullName>
    </alternativeName>
</protein>
<keyword evidence="4 6" id="KW-0479">Metal-binding</keyword>
<comment type="function">
    <text evidence="1 6">Removes the N-terminal methionine from nascent proteins. The N-terminal methionine is often cleaved when the second residue in the primary sequence is small and uncharged (Met-Ala-, Cys, Gly, Pro, Ser, Thr, or Val). Requires deformylation of the N(alpha)-formylated initiator methionine before it can be hydrolyzed.</text>
</comment>